<dbReference type="GO" id="GO:0005524">
    <property type="term" value="F:ATP binding"/>
    <property type="evidence" value="ECO:0007669"/>
    <property type="project" value="UniProtKB-UniRule"/>
</dbReference>
<evidence type="ECO:0000256" key="2">
    <source>
        <dbReference type="ARBA" id="ARBA00022490"/>
    </source>
</evidence>
<keyword evidence="6" id="KW-0418">Kinase</keyword>
<dbReference type="PANTHER" id="PTHR10457">
    <property type="entry name" value="MEVALONATE KINASE/GALACTOKINASE"/>
    <property type="match status" value="1"/>
</dbReference>
<comment type="caution">
    <text evidence="15">The sequence shown here is derived from an EMBL/GenBank/DDBJ whole genome shotgun (WGS) entry which is preliminary data.</text>
</comment>
<dbReference type="FunFam" id="3.30.230.10:FF:000017">
    <property type="entry name" value="Galactokinase"/>
    <property type="match status" value="1"/>
</dbReference>
<dbReference type="InterPro" id="IPR019539">
    <property type="entry name" value="GalKase_N"/>
</dbReference>
<dbReference type="Gene3D" id="3.30.70.890">
    <property type="entry name" value="GHMP kinase, C-terminal domain"/>
    <property type="match status" value="1"/>
</dbReference>
<reference evidence="15 16" key="1">
    <citation type="submission" date="2020-07" db="EMBL/GenBank/DDBJ databases">
        <title>Genomic Encyclopedia of Type Strains, Phase IV (KMG-V): Genome sequencing to study the core and pangenomes of soil and plant-associated prokaryotes.</title>
        <authorList>
            <person name="Whitman W."/>
        </authorList>
    </citation>
    <scope>NUCLEOTIDE SEQUENCE [LARGE SCALE GENOMIC DNA]</scope>
    <source>
        <strain evidence="15 16">M8UP22</strain>
    </source>
</reference>
<dbReference type="Pfam" id="PF10509">
    <property type="entry name" value="GalKase_gal_bdg"/>
    <property type="match status" value="1"/>
</dbReference>
<dbReference type="FunFam" id="3.30.70.890:FF:000001">
    <property type="entry name" value="Galactokinase"/>
    <property type="match status" value="1"/>
</dbReference>
<evidence type="ECO:0000259" key="13">
    <source>
        <dbReference type="Pfam" id="PF08544"/>
    </source>
</evidence>
<evidence type="ECO:0000256" key="10">
    <source>
        <dbReference type="ARBA" id="ARBA00023277"/>
    </source>
</evidence>
<evidence type="ECO:0000313" key="16">
    <source>
        <dbReference type="Proteomes" id="UP000564385"/>
    </source>
</evidence>
<dbReference type="NCBIfam" id="TIGR00131">
    <property type="entry name" value="gal_kin"/>
    <property type="match status" value="1"/>
</dbReference>
<evidence type="ECO:0000256" key="1">
    <source>
        <dbReference type="ARBA" id="ARBA00006566"/>
    </source>
</evidence>
<keyword evidence="2" id="KW-0963">Cytoplasm</keyword>
<feature type="domain" description="GHMP kinase C-terminal" evidence="13">
    <location>
        <begin position="285"/>
        <end position="367"/>
    </location>
</feature>
<dbReference type="InterPro" id="IPR036554">
    <property type="entry name" value="GHMP_kinase_C_sf"/>
</dbReference>
<proteinExistence type="inferred from homology"/>
<dbReference type="GO" id="GO:0005829">
    <property type="term" value="C:cytosol"/>
    <property type="evidence" value="ECO:0007669"/>
    <property type="project" value="TreeGrafter"/>
</dbReference>
<dbReference type="PRINTS" id="PR00959">
    <property type="entry name" value="MEVGALKINASE"/>
</dbReference>
<evidence type="ECO:0000256" key="5">
    <source>
        <dbReference type="ARBA" id="ARBA00022741"/>
    </source>
</evidence>
<keyword evidence="7" id="KW-0067">ATP-binding</keyword>
<protein>
    <recommendedName>
        <fullName evidence="11">Galactokinase</fullName>
        <ecNumber evidence="11">2.7.1.6</ecNumber>
    </recommendedName>
</protein>
<evidence type="ECO:0000256" key="8">
    <source>
        <dbReference type="ARBA" id="ARBA00022842"/>
    </source>
</evidence>
<evidence type="ECO:0000256" key="3">
    <source>
        <dbReference type="ARBA" id="ARBA00022679"/>
    </source>
</evidence>
<evidence type="ECO:0000256" key="11">
    <source>
        <dbReference type="NCBIfam" id="TIGR00131"/>
    </source>
</evidence>
<dbReference type="Pfam" id="PF00288">
    <property type="entry name" value="GHMP_kinases_N"/>
    <property type="match status" value="1"/>
</dbReference>
<dbReference type="InterPro" id="IPR006203">
    <property type="entry name" value="GHMP_knse_ATP-bd_CS"/>
</dbReference>
<dbReference type="SUPFAM" id="SSF54211">
    <property type="entry name" value="Ribosomal protein S5 domain 2-like"/>
    <property type="match status" value="1"/>
</dbReference>
<evidence type="ECO:0000259" key="12">
    <source>
        <dbReference type="Pfam" id="PF00288"/>
    </source>
</evidence>
<gene>
    <name evidence="15" type="ORF">HDF08_001317</name>
</gene>
<dbReference type="GO" id="GO:0006012">
    <property type="term" value="P:galactose metabolic process"/>
    <property type="evidence" value="ECO:0007669"/>
    <property type="project" value="UniProtKB-UniRule"/>
</dbReference>
<comment type="similarity">
    <text evidence="1">Belongs to the GHMP kinase family. GalK subfamily.</text>
</comment>
<dbReference type="EC" id="2.7.1.6" evidence="11"/>
<dbReference type="GO" id="GO:0004335">
    <property type="term" value="F:galactokinase activity"/>
    <property type="evidence" value="ECO:0007669"/>
    <property type="project" value="UniProtKB-UniRule"/>
</dbReference>
<dbReference type="InterPro" id="IPR014721">
    <property type="entry name" value="Ribsml_uS5_D2-typ_fold_subgr"/>
</dbReference>
<dbReference type="SUPFAM" id="SSF55060">
    <property type="entry name" value="GHMP Kinase, C-terminal domain"/>
    <property type="match status" value="1"/>
</dbReference>
<dbReference type="Pfam" id="PF08544">
    <property type="entry name" value="GHMP_kinases_C"/>
    <property type="match status" value="1"/>
</dbReference>
<dbReference type="AlphaFoldDB" id="A0A852VC37"/>
<name>A0A852VC37_9BACT</name>
<dbReference type="Gene3D" id="3.30.230.10">
    <property type="match status" value="1"/>
</dbReference>
<keyword evidence="10" id="KW-0119">Carbohydrate metabolism</keyword>
<evidence type="ECO:0000256" key="6">
    <source>
        <dbReference type="ARBA" id="ARBA00022777"/>
    </source>
</evidence>
<dbReference type="InterPro" id="IPR000705">
    <property type="entry name" value="Galactokinase"/>
</dbReference>
<keyword evidence="3 15" id="KW-0808">Transferase</keyword>
<dbReference type="InterPro" id="IPR013750">
    <property type="entry name" value="GHMP_kinase_C_dom"/>
</dbReference>
<dbReference type="Proteomes" id="UP000564385">
    <property type="component" value="Unassembled WGS sequence"/>
</dbReference>
<dbReference type="PROSITE" id="PS00627">
    <property type="entry name" value="GHMP_KINASES_ATP"/>
    <property type="match status" value="1"/>
</dbReference>
<organism evidence="15 16">
    <name type="scientific">Tunturiibacter lichenicola</name>
    <dbReference type="NCBI Taxonomy" id="2051959"/>
    <lineage>
        <taxon>Bacteria</taxon>
        <taxon>Pseudomonadati</taxon>
        <taxon>Acidobacteriota</taxon>
        <taxon>Terriglobia</taxon>
        <taxon>Terriglobales</taxon>
        <taxon>Acidobacteriaceae</taxon>
        <taxon>Tunturiibacter</taxon>
    </lineage>
</organism>
<dbReference type="GO" id="GO:0046872">
    <property type="term" value="F:metal ion binding"/>
    <property type="evidence" value="ECO:0007669"/>
    <property type="project" value="UniProtKB-KW"/>
</dbReference>
<keyword evidence="8" id="KW-0460">Magnesium</keyword>
<evidence type="ECO:0000313" key="15">
    <source>
        <dbReference type="EMBL" id="NYF89250.1"/>
    </source>
</evidence>
<keyword evidence="4" id="KW-0479">Metal-binding</keyword>
<dbReference type="EMBL" id="JACCCU010000001">
    <property type="protein sequence ID" value="NYF89250.1"/>
    <property type="molecule type" value="Genomic_DNA"/>
</dbReference>
<keyword evidence="9" id="KW-0299">Galactose metabolism</keyword>
<accession>A0A852VC37</accession>
<evidence type="ECO:0000256" key="4">
    <source>
        <dbReference type="ARBA" id="ARBA00022723"/>
    </source>
</evidence>
<dbReference type="PIRSF" id="PIRSF000530">
    <property type="entry name" value="Galactokinase"/>
    <property type="match status" value="1"/>
</dbReference>
<dbReference type="PANTHER" id="PTHR10457:SF7">
    <property type="entry name" value="GALACTOKINASE-RELATED"/>
    <property type="match status" value="1"/>
</dbReference>
<evidence type="ECO:0000256" key="7">
    <source>
        <dbReference type="ARBA" id="ARBA00022840"/>
    </source>
</evidence>
<dbReference type="InterPro" id="IPR020568">
    <property type="entry name" value="Ribosomal_Su5_D2-typ_SF"/>
</dbReference>
<keyword evidence="5" id="KW-0547">Nucleotide-binding</keyword>
<dbReference type="PRINTS" id="PR00473">
    <property type="entry name" value="GALCTOKINASE"/>
</dbReference>
<sequence length="395" mass="42794">MRVLRMRVDNEQLLQLHQQRFGLEGKLFAAPARVNLIGEHTDYTGGLVMPMAIDFRTVAILSRTNDQRAVFYSANYDEEVSFEVASLECAPRGHWSDYPAGVLWSLQQQEIAVSGFKMTLAGDVPLGAGLSSSASVEVATALALLAHAGATLPLDKLATLCRRAENEYVGAKSGIMDQFVVAGAVAHRAMLLDTRSLTFELLPLPDQVRVVICNSMVKHAVATGEYGDRRDEVESGQAVLQHERHIKLLRDATLSDLEACKSKMSAASFARCKHIITENQRVLDAREALLHDDMKQFGSIMVEAHRSMRDDFAASCEEVDALVEIATRQPGCFGARITGGGFGGCTVNMIRAEVAEQFVATLKREYAAKTGITAECFISAPSDGALAMAATGGVQ</sequence>
<feature type="domain" description="GHMP kinase N-terminal" evidence="12">
    <location>
        <begin position="100"/>
        <end position="181"/>
    </location>
</feature>
<evidence type="ECO:0000256" key="9">
    <source>
        <dbReference type="ARBA" id="ARBA00023144"/>
    </source>
</evidence>
<evidence type="ECO:0000259" key="14">
    <source>
        <dbReference type="Pfam" id="PF10509"/>
    </source>
</evidence>
<dbReference type="InterPro" id="IPR006204">
    <property type="entry name" value="GHMP_kinase_N_dom"/>
</dbReference>
<dbReference type="InterPro" id="IPR006206">
    <property type="entry name" value="Mevalonate/galactokinase"/>
</dbReference>
<feature type="domain" description="Galactokinase N-terminal" evidence="14">
    <location>
        <begin position="16"/>
        <end position="63"/>
    </location>
</feature>